<protein>
    <submittedName>
        <fullName evidence="1">Uncharacterized protein</fullName>
    </submittedName>
</protein>
<gene>
    <name evidence="1" type="ordered locus">Hlac_3533</name>
</gene>
<sequence>MRSDPPKTGWELVAQRDEAAALFRAAVTLDAGAEYTRSEIADAADIPLKTLYLADAMDEFVDIGLLNRVDSDEEDSEAYFSVNPDSDVLAAARDFDTAVANTYERTPQT</sequence>
<accession>B9LX49</accession>
<dbReference type="RefSeq" id="WP_012660240.1">
    <property type="nucleotide sequence ID" value="NC_012030.1"/>
</dbReference>
<dbReference type="GeneID" id="7402376"/>
<dbReference type="HOGENOM" id="CLU_162431_0_0_2"/>
<dbReference type="Proteomes" id="UP000000740">
    <property type="component" value="Plasmid pHLAC01"/>
</dbReference>
<evidence type="ECO:0000313" key="1">
    <source>
        <dbReference type="EMBL" id="ACM59040.1"/>
    </source>
</evidence>
<reference evidence="1 2" key="1">
    <citation type="journal article" date="2016" name="Stand. Genomic Sci.">
        <title>Complete genome sequence of the Antarctic Halorubrum lacusprofundi type strain ACAM 34.</title>
        <authorList>
            <person name="Anderson I.J."/>
            <person name="DasSarma P."/>
            <person name="Lucas S."/>
            <person name="Copeland A."/>
            <person name="Lapidus A."/>
            <person name="Del Rio T.G."/>
            <person name="Tice H."/>
            <person name="Dalin E."/>
            <person name="Bruce D.C."/>
            <person name="Goodwin L."/>
            <person name="Pitluck S."/>
            <person name="Sims D."/>
            <person name="Brettin T.S."/>
            <person name="Detter J.C."/>
            <person name="Han C.S."/>
            <person name="Larimer F."/>
            <person name="Hauser L."/>
            <person name="Land M."/>
            <person name="Ivanova N."/>
            <person name="Richardson P."/>
            <person name="Cavicchioli R."/>
            <person name="DasSarma S."/>
            <person name="Woese C.R."/>
            <person name="Kyrpides N.C."/>
        </authorList>
    </citation>
    <scope>NUCLEOTIDE SEQUENCE [LARGE SCALE GENOMIC DNA]</scope>
    <source>
        <strain evidence="2">ATCC 49239 / DSM 5036 / JCM 8891 / ACAM 34</strain>
    </source>
</reference>
<keyword evidence="1" id="KW-0614">Plasmid</keyword>
<proteinExistence type="predicted"/>
<dbReference type="KEGG" id="hla:Hlac_3533"/>
<dbReference type="AlphaFoldDB" id="B9LX49"/>
<keyword evidence="2" id="KW-1185">Reference proteome</keyword>
<organism evidence="1 2">
    <name type="scientific">Halorubrum lacusprofundi (strain ATCC 49239 / DSM 5036 / JCM 8891 / ACAM 34)</name>
    <dbReference type="NCBI Taxonomy" id="416348"/>
    <lineage>
        <taxon>Archaea</taxon>
        <taxon>Methanobacteriati</taxon>
        <taxon>Methanobacteriota</taxon>
        <taxon>Stenosarchaea group</taxon>
        <taxon>Halobacteria</taxon>
        <taxon>Halobacteriales</taxon>
        <taxon>Haloferacaceae</taxon>
        <taxon>Halorubrum</taxon>
    </lineage>
</organism>
<dbReference type="eggNOG" id="arCOG08145">
    <property type="taxonomic scope" value="Archaea"/>
</dbReference>
<geneLocation type="plasmid" evidence="1 2">
    <name>pHLAC01</name>
</geneLocation>
<evidence type="ECO:0000313" key="2">
    <source>
        <dbReference type="Proteomes" id="UP000000740"/>
    </source>
</evidence>
<name>B9LX49_HALLT</name>
<dbReference type="EMBL" id="CP001367">
    <property type="protein sequence ID" value="ACM59040.1"/>
    <property type="molecule type" value="Genomic_DNA"/>
</dbReference>